<evidence type="ECO:0000256" key="1">
    <source>
        <dbReference type="ARBA" id="ARBA00009903"/>
    </source>
</evidence>
<protein>
    <recommendedName>
        <fullName evidence="2">non-specific serine/threonine protein kinase</fullName>
        <ecNumber evidence="2">2.7.11.1</ecNumber>
    </recommendedName>
</protein>
<evidence type="ECO:0000259" key="12">
    <source>
        <dbReference type="PROSITE" id="PS50011"/>
    </source>
</evidence>
<evidence type="ECO:0000256" key="6">
    <source>
        <dbReference type="ARBA" id="ARBA00022777"/>
    </source>
</evidence>
<evidence type="ECO:0000256" key="8">
    <source>
        <dbReference type="ARBA" id="ARBA00047899"/>
    </source>
</evidence>
<evidence type="ECO:0000256" key="9">
    <source>
        <dbReference type="ARBA" id="ARBA00048679"/>
    </source>
</evidence>
<dbReference type="CDD" id="cd05579">
    <property type="entry name" value="STKc_MAST_like"/>
    <property type="match status" value="1"/>
</dbReference>
<evidence type="ECO:0000256" key="5">
    <source>
        <dbReference type="ARBA" id="ARBA00022741"/>
    </source>
</evidence>
<dbReference type="FunFam" id="3.30.200.20:FF:000633">
    <property type="entry name" value="Protein kinase, putative"/>
    <property type="match status" value="1"/>
</dbReference>
<feature type="compositionally biased region" description="Polar residues" evidence="11">
    <location>
        <begin position="754"/>
        <end position="774"/>
    </location>
</feature>
<proteinExistence type="inferred from homology"/>
<feature type="domain" description="Protein kinase" evidence="12">
    <location>
        <begin position="823"/>
        <end position="1135"/>
    </location>
</feature>
<dbReference type="InterPro" id="IPR050236">
    <property type="entry name" value="Ser_Thr_kinase_AGC"/>
</dbReference>
<dbReference type="InterPro" id="IPR000719">
    <property type="entry name" value="Prot_kinase_dom"/>
</dbReference>
<evidence type="ECO:0000256" key="2">
    <source>
        <dbReference type="ARBA" id="ARBA00012513"/>
    </source>
</evidence>
<dbReference type="FunFam" id="1.10.510.10:FF:000340">
    <property type="entry name" value="Serine threonine protein kinase"/>
    <property type="match status" value="1"/>
</dbReference>
<name>A0A8S1TCJ4_9CILI</name>
<dbReference type="PANTHER" id="PTHR24356:SF1">
    <property type="entry name" value="SERINE_THREONINE-PROTEIN KINASE GREATWALL"/>
    <property type="match status" value="1"/>
</dbReference>
<evidence type="ECO:0000313" key="14">
    <source>
        <dbReference type="Proteomes" id="UP000689195"/>
    </source>
</evidence>
<evidence type="ECO:0000256" key="3">
    <source>
        <dbReference type="ARBA" id="ARBA00022527"/>
    </source>
</evidence>
<dbReference type="GO" id="GO:0004674">
    <property type="term" value="F:protein serine/threonine kinase activity"/>
    <property type="evidence" value="ECO:0007669"/>
    <property type="project" value="UniProtKB-KW"/>
</dbReference>
<dbReference type="OrthoDB" id="162894at2759"/>
<dbReference type="EC" id="2.7.11.1" evidence="2"/>
<comment type="catalytic activity">
    <reaction evidence="9">
        <text>L-seryl-[protein] + ATP = O-phospho-L-seryl-[protein] + ADP + H(+)</text>
        <dbReference type="Rhea" id="RHEA:17989"/>
        <dbReference type="Rhea" id="RHEA-COMP:9863"/>
        <dbReference type="Rhea" id="RHEA-COMP:11604"/>
        <dbReference type="ChEBI" id="CHEBI:15378"/>
        <dbReference type="ChEBI" id="CHEBI:29999"/>
        <dbReference type="ChEBI" id="CHEBI:30616"/>
        <dbReference type="ChEBI" id="CHEBI:83421"/>
        <dbReference type="ChEBI" id="CHEBI:456216"/>
        <dbReference type="EC" id="2.7.11.1"/>
    </reaction>
</comment>
<keyword evidence="7" id="KW-0067">ATP-binding</keyword>
<keyword evidence="6" id="KW-0418">Kinase</keyword>
<dbReference type="AlphaFoldDB" id="A0A8S1TCJ4"/>
<reference evidence="13" key="1">
    <citation type="submission" date="2021-01" db="EMBL/GenBank/DDBJ databases">
        <authorList>
            <consortium name="Genoscope - CEA"/>
            <person name="William W."/>
        </authorList>
    </citation>
    <scope>NUCLEOTIDE SEQUENCE</scope>
</reference>
<dbReference type="PROSITE" id="PS50011">
    <property type="entry name" value="PROTEIN_KINASE_DOM"/>
    <property type="match status" value="1"/>
</dbReference>
<dbReference type="InterPro" id="IPR008271">
    <property type="entry name" value="Ser/Thr_kinase_AS"/>
</dbReference>
<evidence type="ECO:0000256" key="11">
    <source>
        <dbReference type="SAM" id="MobiDB-lite"/>
    </source>
</evidence>
<feature type="region of interest" description="Disordered" evidence="11">
    <location>
        <begin position="654"/>
        <end position="676"/>
    </location>
</feature>
<evidence type="ECO:0000313" key="13">
    <source>
        <dbReference type="EMBL" id="CAD8149016.1"/>
    </source>
</evidence>
<feature type="region of interest" description="Disordered" evidence="11">
    <location>
        <begin position="754"/>
        <end position="781"/>
    </location>
</feature>
<gene>
    <name evidence="13" type="ORF">PPENT_87.1.T0180364</name>
</gene>
<feature type="compositionally biased region" description="Polar residues" evidence="11">
    <location>
        <begin position="496"/>
        <end position="519"/>
    </location>
</feature>
<keyword evidence="10" id="KW-0175">Coiled coil</keyword>
<accession>A0A8S1TCJ4</accession>
<evidence type="ECO:0000256" key="10">
    <source>
        <dbReference type="SAM" id="Coils"/>
    </source>
</evidence>
<dbReference type="FunFam" id="1.10.510.10:FF:000604">
    <property type="entry name" value="AGC protein kinase"/>
    <property type="match status" value="1"/>
</dbReference>
<comment type="caution">
    <text evidence="13">The sequence shown here is derived from an EMBL/GenBank/DDBJ whole genome shotgun (WGS) entry which is preliminary data.</text>
</comment>
<dbReference type="Proteomes" id="UP000689195">
    <property type="component" value="Unassembled WGS sequence"/>
</dbReference>
<feature type="coiled-coil region" evidence="10">
    <location>
        <begin position="1169"/>
        <end position="1238"/>
    </location>
</feature>
<dbReference type="SMART" id="SM00220">
    <property type="entry name" value="S_TKc"/>
    <property type="match status" value="1"/>
</dbReference>
<feature type="region of interest" description="Disordered" evidence="11">
    <location>
        <begin position="496"/>
        <end position="520"/>
    </location>
</feature>
<dbReference type="Pfam" id="PF00069">
    <property type="entry name" value="Pkinase"/>
    <property type="match status" value="2"/>
</dbReference>
<dbReference type="PROSITE" id="PS00108">
    <property type="entry name" value="PROTEIN_KINASE_ST"/>
    <property type="match status" value="1"/>
</dbReference>
<comment type="catalytic activity">
    <reaction evidence="8">
        <text>L-threonyl-[protein] + ATP = O-phospho-L-threonyl-[protein] + ADP + H(+)</text>
        <dbReference type="Rhea" id="RHEA:46608"/>
        <dbReference type="Rhea" id="RHEA-COMP:11060"/>
        <dbReference type="Rhea" id="RHEA-COMP:11605"/>
        <dbReference type="ChEBI" id="CHEBI:15378"/>
        <dbReference type="ChEBI" id="CHEBI:30013"/>
        <dbReference type="ChEBI" id="CHEBI:30616"/>
        <dbReference type="ChEBI" id="CHEBI:61977"/>
        <dbReference type="ChEBI" id="CHEBI:456216"/>
        <dbReference type="EC" id="2.7.11.1"/>
    </reaction>
</comment>
<dbReference type="GO" id="GO:0005524">
    <property type="term" value="F:ATP binding"/>
    <property type="evidence" value="ECO:0007669"/>
    <property type="project" value="UniProtKB-KW"/>
</dbReference>
<dbReference type="PANTHER" id="PTHR24356">
    <property type="entry name" value="SERINE/THREONINE-PROTEIN KINASE"/>
    <property type="match status" value="1"/>
</dbReference>
<evidence type="ECO:0000256" key="7">
    <source>
        <dbReference type="ARBA" id="ARBA00022840"/>
    </source>
</evidence>
<keyword evidence="3" id="KW-0723">Serine/threonine-protein kinase</keyword>
<dbReference type="GO" id="GO:0035556">
    <property type="term" value="P:intracellular signal transduction"/>
    <property type="evidence" value="ECO:0007669"/>
    <property type="project" value="TreeGrafter"/>
</dbReference>
<organism evidence="13 14">
    <name type="scientific">Paramecium pentaurelia</name>
    <dbReference type="NCBI Taxonomy" id="43138"/>
    <lineage>
        <taxon>Eukaryota</taxon>
        <taxon>Sar</taxon>
        <taxon>Alveolata</taxon>
        <taxon>Ciliophora</taxon>
        <taxon>Intramacronucleata</taxon>
        <taxon>Oligohymenophorea</taxon>
        <taxon>Peniculida</taxon>
        <taxon>Parameciidae</taxon>
        <taxon>Paramecium</taxon>
    </lineage>
</organism>
<evidence type="ECO:0000256" key="4">
    <source>
        <dbReference type="ARBA" id="ARBA00022679"/>
    </source>
</evidence>
<comment type="similarity">
    <text evidence="1">Belongs to the protein kinase superfamily. AGC Ser/Thr protein kinase family.</text>
</comment>
<keyword evidence="14" id="KW-1185">Reference proteome</keyword>
<keyword evidence="4" id="KW-0808">Transferase</keyword>
<dbReference type="EMBL" id="CAJJDO010000018">
    <property type="protein sequence ID" value="CAD8149016.1"/>
    <property type="molecule type" value="Genomic_DNA"/>
</dbReference>
<feature type="coiled-coil region" evidence="10">
    <location>
        <begin position="247"/>
        <end position="306"/>
    </location>
</feature>
<keyword evidence="5" id="KW-0547">Nucleotide-binding</keyword>
<sequence>MNKIQFNSLQVKTTKLEFIIPKPPLNYIVKQVHRLKCVIQSKKDVELIMDQINFIIELLIAGQFGTPSLAYLNELCNTLKSTMHSFEQDQLGFVLANMETLKKQTSLDYLKGFKKGSSRNLKIANQLQKIQKRLLSVIRNVYAQFVLFWLDEHQPEQSIALRSKRIFVETKTLIQSKLKELDLEKHKKIVCRICEQLIEVEIMAAHCITCEKKAEQSKKLLQLNLQLADASQSAYKLKHDVQIKLGKLSLQEQKKNRQKLKKQEEEKKPLRSLRRTHTIHLQDNKLQQEEEEKNKAKKQLAFINSVMTIIVNYTEKVLNSNINNEDNKLNRITFDELTEAKCNLENDQNNEEVLDIIDKARSCMYDRMEYFKIIQNLESQQIQESQKIKQKSEIDLKQKYKNSNSSSFRVSKFNNITTTIQQKLKRNDTIYEEDDEFVGQSPKNANNQNKKQNLTIMSLINKDKFNTSNVGSFNDINRRDSLTTMSMSRSQVLGSNQIKRTFQSKTNTEDQPQSLSNPGSKILDKIVNLSNSSDTLISPKSNKPSLFFKAQSPRIVDSVIESSNQSPTAIIGQFDFQDESPRNQNICSFADFAQCDSDQEISMKKQLIPSIGVGRQVDSIEEIQKDRESNVLNSLENINQCQSDQEINQIQMSNPNSNQEMKRSSQNSMKNSGKNNIMINQPIHMNEQDLQQQLHNQLGARIEIEQIIEESSSQNSPQKLVQQDLNQNRLSSNEKLIILQKDEINQEADINQSLNQPKKGQFNPQNSRNNNKKQSMVYAPEKSKQSFDFEVITVDRGYNSDSELVSINAEKANQSQEIGLKDFEFIKPLGQGAFGWVFLVKKKTSGDLYAMKIIDCSQKQLETQLDTLKAERNIFEILSGDFVVKAYYSFSHEQNLCFVQEYMVGGDFSNILKMYTALDEEYVRHYIAEVVLALEYLRSKKIVHRDLKPDNILLDKQGHAKLADFGLSEVGFNNRLKLKLRQQDIESNTIPEFADRNDQQYDTIFDLKLPQAQQTIRASIQNYSSKNKRIVGTPDYIAPEVLKGESLTNSSLDYWSLGVIMYEMLCGIPPFNDDSVEKIFDNILNYRIQWPNVSDFEEESISHNAYDLMCRLMEPDYTKRIGHQDINEIKNHPFFQGINWNTILSMPGLIVPKMVLKETEVDGKNCEKVQQFLNNLEKKEVKNQTLAQKLKSQLSNLERLDLLVKLSLEEANDKLSKIRTEENKLKRTLNKIDHYEQEHQVQMLLLYEDVF</sequence>